<gene>
    <name evidence="2" type="ORF">BMWSH_4855</name>
</gene>
<feature type="compositionally biased region" description="Polar residues" evidence="1">
    <location>
        <begin position="32"/>
        <end position="42"/>
    </location>
</feature>
<evidence type="ECO:0000313" key="3">
    <source>
        <dbReference type="Proteomes" id="UP000001283"/>
    </source>
</evidence>
<organism evidence="2 3">
    <name type="scientific">Priestia megaterium (strain WSH-002)</name>
    <name type="common">Bacillus megaterium</name>
    <dbReference type="NCBI Taxonomy" id="1006007"/>
    <lineage>
        <taxon>Bacteria</taxon>
        <taxon>Bacillati</taxon>
        <taxon>Bacillota</taxon>
        <taxon>Bacilli</taxon>
        <taxon>Bacillales</taxon>
        <taxon>Bacillaceae</taxon>
        <taxon>Priestia</taxon>
    </lineage>
</organism>
<dbReference type="Proteomes" id="UP000001283">
    <property type="component" value="Chromosome"/>
</dbReference>
<sequence length="42" mass="4864">MKGRFYIMTKHTKKDGSNTKQNKKSQPKHKTSNSQNGQNGYH</sequence>
<proteinExistence type="predicted"/>
<evidence type="ECO:0000313" key="2">
    <source>
        <dbReference type="EMBL" id="AEN91733.1"/>
    </source>
</evidence>
<dbReference type="EMBL" id="CP003017">
    <property type="protein sequence ID" value="AEN91733.1"/>
    <property type="molecule type" value="Genomic_DNA"/>
</dbReference>
<protein>
    <submittedName>
        <fullName evidence="2">Uncharacterized protein</fullName>
    </submittedName>
</protein>
<evidence type="ECO:0000256" key="1">
    <source>
        <dbReference type="SAM" id="MobiDB-lite"/>
    </source>
</evidence>
<reference evidence="2 3" key="1">
    <citation type="journal article" date="2011" name="J. Bacteriol.">
        <title>Complete genome sequence of the industrial strain Bacillus megaterium WSH-002.</title>
        <authorList>
            <person name="Liu L."/>
            <person name="Li Y."/>
            <person name="Zhang J."/>
            <person name="Zou W."/>
            <person name="Zhou Z."/>
            <person name="Liu J."/>
            <person name="Li X."/>
            <person name="Wang L."/>
            <person name="Chen J."/>
        </authorList>
    </citation>
    <scope>NUCLEOTIDE SEQUENCE [LARGE SCALE GENOMIC DNA]</scope>
    <source>
        <strain evidence="2 3">WSH-002</strain>
    </source>
</reference>
<name>A0A8E4BHR3_PRIMW</name>
<accession>A0A8E4BHR3</accession>
<feature type="region of interest" description="Disordered" evidence="1">
    <location>
        <begin position="1"/>
        <end position="42"/>
    </location>
</feature>
<dbReference type="AlphaFoldDB" id="A0A8E4BHR3"/>
<feature type="compositionally biased region" description="Basic residues" evidence="1">
    <location>
        <begin position="21"/>
        <end position="31"/>
    </location>
</feature>
<dbReference type="KEGG" id="bmh:BMWSH_4855"/>